<keyword evidence="9" id="KW-1185">Reference proteome</keyword>
<evidence type="ECO:0000256" key="3">
    <source>
        <dbReference type="ARBA" id="ARBA00022729"/>
    </source>
</evidence>
<accession>A0ABV7YY91</accession>
<dbReference type="Gene3D" id="1.10.3780.10">
    <property type="entry name" value="SusD-like"/>
    <property type="match status" value="1"/>
</dbReference>
<dbReference type="CDD" id="cd08977">
    <property type="entry name" value="SusD"/>
    <property type="match status" value="1"/>
</dbReference>
<feature type="domain" description="RagB/SusD" evidence="6">
    <location>
        <begin position="372"/>
        <end position="525"/>
    </location>
</feature>
<name>A0ABV7YY91_9BACT</name>
<evidence type="ECO:0000259" key="6">
    <source>
        <dbReference type="Pfam" id="PF07980"/>
    </source>
</evidence>
<gene>
    <name evidence="8" type="ORF">ACFOOI_14150</name>
</gene>
<keyword evidence="4" id="KW-0472">Membrane</keyword>
<comment type="caution">
    <text evidence="8">The sequence shown here is derived from an EMBL/GenBank/DDBJ whole genome shotgun (WGS) entry which is preliminary data.</text>
</comment>
<organism evidence="8 9">
    <name type="scientific">Lacihabitans lacunae</name>
    <dbReference type="NCBI Taxonomy" id="1028214"/>
    <lineage>
        <taxon>Bacteria</taxon>
        <taxon>Pseudomonadati</taxon>
        <taxon>Bacteroidota</taxon>
        <taxon>Cytophagia</taxon>
        <taxon>Cytophagales</taxon>
        <taxon>Leadbetterellaceae</taxon>
        <taxon>Lacihabitans</taxon>
    </lineage>
</organism>
<sequence>MRNIKNISKIGLLVAALGISQSCVNDLDRTPFIEVTSATVYKDPASYKQILAKMYAGFAVSGQQGPAGQPDISGIDEGFSTYLRQYWKAQELTTDESVIGWNDGNLRDYHDMDWTASNEFVTAMYNRIFYQITLTNEFIRETTDAKLAERGVSGSEIKTYRAEARFLRALSYYHALDMFGNVPFVTEADAVGSFLPKQTTRAELFAYIESELKAIDAELTAPMTNEYGRADKAAAWTLLAKLYLNAEVYTGTKKYTEALTYSKKVIDAGYTLESKYANLFLADNNKSKEIIFPITFDGLNTKTWGGMTFLVHAPVGGSMNPAEFGIGGGWGGVRTTKNIVQKFPDATGAKDKRAMFYTQDQNLEIDDLFKFNDGYAITKYKNVTSTGAKGSDIEGNFPDTDFPMFRVADVYLMYAEAVLRGGGGSTAEAVGYINKLRERAYGNTSGNITSIDLNFILDERARELYWEGHRRTDLIRFGKFTGAAYLWPWKGAVKEGKTVPEYLNLFPIPSADIVANPNLKQNTGY</sequence>
<dbReference type="InterPro" id="IPR011990">
    <property type="entry name" value="TPR-like_helical_dom_sf"/>
</dbReference>
<dbReference type="Pfam" id="PF07980">
    <property type="entry name" value="SusD_RagB"/>
    <property type="match status" value="1"/>
</dbReference>
<dbReference type="RefSeq" id="WP_379838650.1">
    <property type="nucleotide sequence ID" value="NZ_JBHRYQ010000001.1"/>
</dbReference>
<keyword evidence="5" id="KW-0998">Cell outer membrane</keyword>
<evidence type="ECO:0000256" key="1">
    <source>
        <dbReference type="ARBA" id="ARBA00004442"/>
    </source>
</evidence>
<evidence type="ECO:0000313" key="9">
    <source>
        <dbReference type="Proteomes" id="UP001595616"/>
    </source>
</evidence>
<dbReference type="InterPro" id="IPR012944">
    <property type="entry name" value="SusD_RagB_dom"/>
</dbReference>
<dbReference type="Gene3D" id="1.25.40.390">
    <property type="match status" value="1"/>
</dbReference>
<keyword evidence="3" id="KW-0732">Signal</keyword>
<comment type="subcellular location">
    <subcellularLocation>
        <location evidence="1">Cell outer membrane</location>
    </subcellularLocation>
</comment>
<protein>
    <submittedName>
        <fullName evidence="8">RagB/SusD family nutrient uptake outer membrane protein</fullName>
    </submittedName>
</protein>
<dbReference type="EMBL" id="JBHRYQ010000001">
    <property type="protein sequence ID" value="MFC3811802.1"/>
    <property type="molecule type" value="Genomic_DNA"/>
</dbReference>
<dbReference type="SUPFAM" id="SSF48452">
    <property type="entry name" value="TPR-like"/>
    <property type="match status" value="1"/>
</dbReference>
<evidence type="ECO:0000256" key="4">
    <source>
        <dbReference type="ARBA" id="ARBA00023136"/>
    </source>
</evidence>
<dbReference type="Gene3D" id="1.25.40.10">
    <property type="entry name" value="Tetratricopeptide repeat domain"/>
    <property type="match status" value="1"/>
</dbReference>
<comment type="similarity">
    <text evidence="2">Belongs to the SusD family.</text>
</comment>
<evidence type="ECO:0000256" key="5">
    <source>
        <dbReference type="ARBA" id="ARBA00023237"/>
    </source>
</evidence>
<evidence type="ECO:0000256" key="2">
    <source>
        <dbReference type="ARBA" id="ARBA00006275"/>
    </source>
</evidence>
<dbReference type="Pfam" id="PF14322">
    <property type="entry name" value="SusD-like_3"/>
    <property type="match status" value="1"/>
</dbReference>
<reference evidence="9" key="1">
    <citation type="journal article" date="2019" name="Int. J. Syst. Evol. Microbiol.">
        <title>The Global Catalogue of Microorganisms (GCM) 10K type strain sequencing project: providing services to taxonomists for standard genome sequencing and annotation.</title>
        <authorList>
            <consortium name="The Broad Institute Genomics Platform"/>
            <consortium name="The Broad Institute Genome Sequencing Center for Infectious Disease"/>
            <person name="Wu L."/>
            <person name="Ma J."/>
        </authorList>
    </citation>
    <scope>NUCLEOTIDE SEQUENCE [LARGE SCALE GENOMIC DNA]</scope>
    <source>
        <strain evidence="9">CECT 7956</strain>
    </source>
</reference>
<dbReference type="InterPro" id="IPR033985">
    <property type="entry name" value="SusD-like_N"/>
</dbReference>
<feature type="domain" description="SusD-like N-terminal" evidence="7">
    <location>
        <begin position="101"/>
        <end position="244"/>
    </location>
</feature>
<evidence type="ECO:0000259" key="7">
    <source>
        <dbReference type="Pfam" id="PF14322"/>
    </source>
</evidence>
<dbReference type="PROSITE" id="PS51257">
    <property type="entry name" value="PROKAR_LIPOPROTEIN"/>
    <property type="match status" value="1"/>
</dbReference>
<proteinExistence type="inferred from homology"/>
<dbReference type="Proteomes" id="UP001595616">
    <property type="component" value="Unassembled WGS sequence"/>
</dbReference>
<evidence type="ECO:0000313" key="8">
    <source>
        <dbReference type="EMBL" id="MFC3811802.1"/>
    </source>
</evidence>